<evidence type="ECO:0000256" key="2">
    <source>
        <dbReference type="ARBA" id="ARBA00022448"/>
    </source>
</evidence>
<dbReference type="GO" id="GO:0005765">
    <property type="term" value="C:lysosomal membrane"/>
    <property type="evidence" value="ECO:0007669"/>
    <property type="project" value="TreeGrafter"/>
</dbReference>
<dbReference type="InterPro" id="IPR036259">
    <property type="entry name" value="MFS_trans_sf"/>
</dbReference>
<dbReference type="AlphaFoldDB" id="A0A914IER6"/>
<keyword evidence="3 6" id="KW-0812">Transmembrane</keyword>
<dbReference type="InterPro" id="IPR019424">
    <property type="entry name" value="7TM_GPCR_Srsx"/>
</dbReference>
<feature type="transmembrane region" description="Helical" evidence="6">
    <location>
        <begin position="524"/>
        <end position="547"/>
    </location>
</feature>
<feature type="transmembrane region" description="Helical" evidence="6">
    <location>
        <begin position="118"/>
        <end position="138"/>
    </location>
</feature>
<dbReference type="PANTHER" id="PTHR23510:SF3">
    <property type="entry name" value="MAJOR FACILITATOR SUPERFAMILY DOMAIN-CONTAINING PROTEIN 8"/>
    <property type="match status" value="1"/>
</dbReference>
<dbReference type="InterPro" id="IPR051068">
    <property type="entry name" value="MFS_Domain-Containing_Protein"/>
</dbReference>
<feature type="transmembrane region" description="Helical" evidence="6">
    <location>
        <begin position="258"/>
        <end position="278"/>
    </location>
</feature>
<keyword evidence="7" id="KW-1185">Reference proteome</keyword>
<dbReference type="SUPFAM" id="SSF103473">
    <property type="entry name" value="MFS general substrate transporter"/>
    <property type="match status" value="1"/>
</dbReference>
<dbReference type="Pfam" id="PF10320">
    <property type="entry name" value="7TM_GPCR_Srsx"/>
    <property type="match status" value="1"/>
</dbReference>
<feature type="transmembrane region" description="Helical" evidence="6">
    <location>
        <begin position="158"/>
        <end position="181"/>
    </location>
</feature>
<comment type="subcellular location">
    <subcellularLocation>
        <location evidence="1">Endomembrane system</location>
        <topology evidence="1">Multi-pass membrane protein</topology>
    </subcellularLocation>
</comment>
<feature type="transmembrane region" description="Helical" evidence="6">
    <location>
        <begin position="395"/>
        <end position="412"/>
    </location>
</feature>
<dbReference type="Pfam" id="PF07690">
    <property type="entry name" value="MFS_1"/>
    <property type="match status" value="1"/>
</dbReference>
<dbReference type="SMART" id="SM01381">
    <property type="entry name" value="7TM_GPCR_Srsx"/>
    <property type="match status" value="1"/>
</dbReference>
<feature type="transmembrane region" description="Helical" evidence="6">
    <location>
        <begin position="477"/>
        <end position="502"/>
    </location>
</feature>
<feature type="transmembrane region" description="Helical" evidence="6">
    <location>
        <begin position="228"/>
        <end position="246"/>
    </location>
</feature>
<dbReference type="Proteomes" id="UP000887572">
    <property type="component" value="Unplaced"/>
</dbReference>
<evidence type="ECO:0000256" key="6">
    <source>
        <dbReference type="SAM" id="Phobius"/>
    </source>
</evidence>
<feature type="transmembrane region" description="Helical" evidence="6">
    <location>
        <begin position="439"/>
        <end position="465"/>
    </location>
</feature>
<evidence type="ECO:0000256" key="1">
    <source>
        <dbReference type="ARBA" id="ARBA00004127"/>
    </source>
</evidence>
<feature type="transmembrane region" description="Helical" evidence="6">
    <location>
        <begin position="20"/>
        <end position="42"/>
    </location>
</feature>
<protein>
    <submittedName>
        <fullName evidence="8">Major facilitator superfamily (MFS) profile domain-containing protein</fullName>
    </submittedName>
</protein>
<feature type="transmembrane region" description="Helical" evidence="6">
    <location>
        <begin position="91"/>
        <end position="111"/>
    </location>
</feature>
<organism evidence="7 8">
    <name type="scientific">Globodera rostochiensis</name>
    <name type="common">Golden nematode worm</name>
    <name type="synonym">Heterodera rostochiensis</name>
    <dbReference type="NCBI Taxonomy" id="31243"/>
    <lineage>
        <taxon>Eukaryota</taxon>
        <taxon>Metazoa</taxon>
        <taxon>Ecdysozoa</taxon>
        <taxon>Nematoda</taxon>
        <taxon>Chromadorea</taxon>
        <taxon>Rhabditida</taxon>
        <taxon>Tylenchina</taxon>
        <taxon>Tylenchomorpha</taxon>
        <taxon>Tylenchoidea</taxon>
        <taxon>Heteroderidae</taxon>
        <taxon>Heteroderinae</taxon>
        <taxon>Globodera</taxon>
    </lineage>
</organism>
<feature type="transmembrane region" description="Helical" evidence="6">
    <location>
        <begin position="54"/>
        <end position="71"/>
    </location>
</feature>
<feature type="transmembrane region" description="Helical" evidence="6">
    <location>
        <begin position="349"/>
        <end position="374"/>
    </location>
</feature>
<evidence type="ECO:0000313" key="8">
    <source>
        <dbReference type="WBParaSite" id="Gr19_v10_g9550.t3"/>
    </source>
</evidence>
<feature type="transmembrane region" description="Helical" evidence="6">
    <location>
        <begin position="290"/>
        <end position="310"/>
    </location>
</feature>
<keyword evidence="5 6" id="KW-0472">Membrane</keyword>
<feature type="transmembrane region" description="Helical" evidence="6">
    <location>
        <begin position="568"/>
        <end position="586"/>
    </location>
</feature>
<dbReference type="GO" id="GO:0022857">
    <property type="term" value="F:transmembrane transporter activity"/>
    <property type="evidence" value="ECO:0007669"/>
    <property type="project" value="InterPro"/>
</dbReference>
<dbReference type="GO" id="GO:0012505">
    <property type="term" value="C:endomembrane system"/>
    <property type="evidence" value="ECO:0007669"/>
    <property type="project" value="UniProtKB-SubCell"/>
</dbReference>
<dbReference type="WBParaSite" id="Gr19_v10_g9550.t3">
    <property type="protein sequence ID" value="Gr19_v10_g9550.t3"/>
    <property type="gene ID" value="Gr19_v10_g9550"/>
</dbReference>
<feature type="transmembrane region" description="Helical" evidence="6">
    <location>
        <begin position="606"/>
        <end position="625"/>
    </location>
</feature>
<dbReference type="InterPro" id="IPR000276">
    <property type="entry name" value="GPCR_Rhodpsn"/>
</dbReference>
<reference evidence="8" key="1">
    <citation type="submission" date="2022-11" db="UniProtKB">
        <authorList>
            <consortium name="WormBaseParasite"/>
        </authorList>
    </citation>
    <scope>IDENTIFICATION</scope>
</reference>
<keyword evidence="4 6" id="KW-1133">Transmembrane helix</keyword>
<dbReference type="PANTHER" id="PTHR23510">
    <property type="entry name" value="INNER MEMBRANE TRANSPORT PROTEIN YAJR"/>
    <property type="match status" value="1"/>
</dbReference>
<evidence type="ECO:0000256" key="5">
    <source>
        <dbReference type="ARBA" id="ARBA00023136"/>
    </source>
</evidence>
<accession>A0A914IER6</accession>
<dbReference type="Gene3D" id="1.20.1250.20">
    <property type="entry name" value="MFS general substrate transporter like domains"/>
    <property type="match status" value="1"/>
</dbReference>
<dbReference type="GO" id="GO:0004930">
    <property type="term" value="F:G protein-coupled receptor activity"/>
    <property type="evidence" value="ECO:0007669"/>
    <property type="project" value="InterPro"/>
</dbReference>
<proteinExistence type="predicted"/>
<dbReference type="CDD" id="cd17326">
    <property type="entry name" value="MFS_MFSD8"/>
    <property type="match status" value="1"/>
</dbReference>
<keyword evidence="2" id="KW-0813">Transport</keyword>
<evidence type="ECO:0000256" key="4">
    <source>
        <dbReference type="ARBA" id="ARBA00022989"/>
    </source>
</evidence>
<name>A0A914IER6_GLORO</name>
<sequence>MFMTSLWPFMKILDKTVAESFYGLVLALYSISQIITSPLLGYWSNRIERLKPPLIFCNLMMLLGNILYLFVELFPTHHYRYALCTSRFMAGVGWAQLGLLKSYVAAASLVADRSRATAFITGGFALGVILGPALQTLFTLVNYPGFPVCFVNRYCINISMFTVPAIFASLVNVALMILLMVRFRESHVGIIERVNMVNETLQIKKSTKLPPYDRCAVAVCFALRFTQFFVFTIIETIGTSFAMLMFNWSPIEVVFYDSMAHAVRGVVALLVYVAYIIFDLGKIVNDRIVCLLSLVALLFFYLITHTWPFLPEHVRLMNSSFVGNSSANSGGCNLNKYAWCAGLPRVNPWLYYGAIVLLIGPAFPNINVAMNTLFSRIIGPRIQSTQQGLLEMHGAIGRLIGPLLISFFYLSYGVPIFCRQPPTTVGGGPNYQFPDQQRLFVLISGTFRLIIEILGLPMNSFLAFITLKNKELWTTSGILLAIVALCDAIVSSSPFILFYFAITGNIACILSKCMPNFVGPYGNVVGKISLGFSVMIIACYLLLFGFIKFVYKATHKNSQETAQKILKSLTVIVMIYLAGWVATQIIKYNQQFFLPPNLLSQVLSTTSGAIIALTEIITAPVLYLTSKMYRKIMQKSLKHLNCATYKFSLNYQASIKVQPMQNVHISRHPPTFALAKKSNNNFNLCLASIS</sequence>
<evidence type="ECO:0000313" key="7">
    <source>
        <dbReference type="Proteomes" id="UP000887572"/>
    </source>
</evidence>
<evidence type="ECO:0000256" key="3">
    <source>
        <dbReference type="ARBA" id="ARBA00022692"/>
    </source>
</evidence>
<dbReference type="InterPro" id="IPR011701">
    <property type="entry name" value="MFS"/>
</dbReference>